<dbReference type="PANTHER" id="PTHR43092">
    <property type="entry name" value="L-CYSTEINE DESULFHYDRASE"/>
    <property type="match status" value="1"/>
</dbReference>
<keyword evidence="1" id="KW-0663">Pyridoxal phosphate</keyword>
<feature type="domain" description="Aminotransferase class V" evidence="2">
    <location>
        <begin position="77"/>
        <end position="386"/>
    </location>
</feature>
<sequence length="429" mass="48563">MKRRSLLQKLAIGAISLPFIGRSLDEYLPKESIAEWKGEFDLTKTQDEAFWKDFKKTHYDVSDKWINLENGYFGVQPKMVVDAYVESIKKVNRESSAYARRIFNQQDFGPVMDTLAEFSGAEREELLITRNATEALNILIQGIDFQPGDEVIFSEQDYPSMIEAFEMLEKTKGIIIKRIALPMIPESDAQIVSLYQAAVTNKTRCILVTHLIHLTGQIMPVKAIADMARPKGVEVIVDAAHSFAHLDFKIPDLGCDFVGVNLHKWFSAPIGMGLMYVKKNRIKDLSPMFGDVGQREDNINKLGHFGTLSFPTLLTVPKAAEFNNMVTIPVKEARLRYLQNYWTKEIGGIANAELLTPIEAKRSCAIATFKLRNLDADEVIKRLYDDFGVFTVKRNLPENEEGIRVTPNLYSSTSDVDRLLEGIQKLSKM</sequence>
<protein>
    <recommendedName>
        <fullName evidence="2">Aminotransferase class V domain-containing protein</fullName>
    </recommendedName>
</protein>
<comment type="caution">
    <text evidence="3">The sequence shown here is derived from an EMBL/GenBank/DDBJ whole genome shotgun (WGS) entry which is preliminary data.</text>
</comment>
<dbReference type="STRING" id="279360.MB14_08560"/>
<evidence type="ECO:0000313" key="3">
    <source>
        <dbReference type="EMBL" id="KYG72093.1"/>
    </source>
</evidence>
<reference evidence="3" key="1">
    <citation type="submission" date="2016-01" db="EMBL/GenBank/DDBJ databases">
        <title>Genome sequencing of Roseivirga ehrenbergii KMM 6017.</title>
        <authorList>
            <person name="Selvaratnam C."/>
            <person name="Thevarajoo S."/>
            <person name="Goh K.M."/>
            <person name="Ee R."/>
            <person name="Chan K.-G."/>
            <person name="Chong C.S."/>
        </authorList>
    </citation>
    <scope>NUCLEOTIDE SEQUENCE [LARGE SCALE GENOMIC DNA]</scope>
    <source>
        <strain evidence="3">KMM 6017</strain>
    </source>
</reference>
<dbReference type="RefSeq" id="WP_062593031.1">
    <property type="nucleotide sequence ID" value="NZ_LQZQ01000049.1"/>
</dbReference>
<evidence type="ECO:0000259" key="2">
    <source>
        <dbReference type="Pfam" id="PF00266"/>
    </source>
</evidence>
<evidence type="ECO:0000256" key="1">
    <source>
        <dbReference type="ARBA" id="ARBA00022898"/>
    </source>
</evidence>
<gene>
    <name evidence="3" type="ORF">MB14_08560</name>
</gene>
<dbReference type="Gene3D" id="3.40.640.10">
    <property type="entry name" value="Type I PLP-dependent aspartate aminotransferase-like (Major domain)"/>
    <property type="match status" value="1"/>
</dbReference>
<accession>A0A150X047</accession>
<proteinExistence type="predicted"/>
<evidence type="ECO:0000313" key="4">
    <source>
        <dbReference type="Proteomes" id="UP000075583"/>
    </source>
</evidence>
<dbReference type="Pfam" id="PF00266">
    <property type="entry name" value="Aminotran_5"/>
    <property type="match status" value="1"/>
</dbReference>
<dbReference type="AlphaFoldDB" id="A0A150X047"/>
<dbReference type="OrthoDB" id="9804366at2"/>
<dbReference type="InterPro" id="IPR015421">
    <property type="entry name" value="PyrdxlP-dep_Trfase_major"/>
</dbReference>
<dbReference type="InterPro" id="IPR015424">
    <property type="entry name" value="PyrdxlP-dep_Trfase"/>
</dbReference>
<dbReference type="Gene3D" id="3.90.1150.10">
    <property type="entry name" value="Aspartate Aminotransferase, domain 1"/>
    <property type="match status" value="1"/>
</dbReference>
<organism evidence="3 4">
    <name type="scientific">Roseivirga ehrenbergii (strain DSM 102268 / JCM 13514 / KCTC 12282 / NCIMB 14502 / KMM 6017)</name>
    <dbReference type="NCBI Taxonomy" id="279360"/>
    <lineage>
        <taxon>Bacteria</taxon>
        <taxon>Pseudomonadati</taxon>
        <taxon>Bacteroidota</taxon>
        <taxon>Cytophagia</taxon>
        <taxon>Cytophagales</taxon>
        <taxon>Roseivirgaceae</taxon>
        <taxon>Roseivirga</taxon>
    </lineage>
</organism>
<name>A0A150X047_ROSEK</name>
<dbReference type="EMBL" id="LQZQ01000049">
    <property type="protein sequence ID" value="KYG72093.1"/>
    <property type="molecule type" value="Genomic_DNA"/>
</dbReference>
<dbReference type="InterPro" id="IPR000192">
    <property type="entry name" value="Aminotrans_V_dom"/>
</dbReference>
<keyword evidence="4" id="KW-1185">Reference proteome</keyword>
<dbReference type="Proteomes" id="UP000075583">
    <property type="component" value="Unassembled WGS sequence"/>
</dbReference>
<dbReference type="SUPFAM" id="SSF53383">
    <property type="entry name" value="PLP-dependent transferases"/>
    <property type="match status" value="1"/>
</dbReference>
<dbReference type="PANTHER" id="PTHR43092:SF6">
    <property type="entry name" value="BLR1280 PROTEIN"/>
    <property type="match status" value="1"/>
</dbReference>
<dbReference type="InterPro" id="IPR015422">
    <property type="entry name" value="PyrdxlP-dep_Trfase_small"/>
</dbReference>